<dbReference type="NCBIfam" id="TIGR02768">
    <property type="entry name" value="TraA_Ti"/>
    <property type="match status" value="1"/>
</dbReference>
<evidence type="ECO:0000313" key="5">
    <source>
        <dbReference type="EMBL" id="AYV45090.1"/>
    </source>
</evidence>
<feature type="region of interest" description="Disordered" evidence="3">
    <location>
        <begin position="856"/>
        <end position="895"/>
    </location>
</feature>
<dbReference type="Proteomes" id="UP000281192">
    <property type="component" value="Chromosome"/>
</dbReference>
<evidence type="ECO:0000256" key="3">
    <source>
        <dbReference type="SAM" id="MobiDB-lite"/>
    </source>
</evidence>
<evidence type="ECO:0000256" key="2">
    <source>
        <dbReference type="ARBA" id="ARBA00022971"/>
    </source>
</evidence>
<dbReference type="Gene3D" id="3.30.930.30">
    <property type="match status" value="1"/>
</dbReference>
<evidence type="ECO:0000256" key="1">
    <source>
        <dbReference type="ARBA" id="ARBA00010873"/>
    </source>
</evidence>
<feature type="compositionally biased region" description="Basic and acidic residues" evidence="3">
    <location>
        <begin position="218"/>
        <end position="236"/>
    </location>
</feature>
<organism evidence="6 7">
    <name type="scientific">Caulobacter flavus</name>
    <dbReference type="NCBI Taxonomy" id="1679497"/>
    <lineage>
        <taxon>Bacteria</taxon>
        <taxon>Pseudomonadati</taxon>
        <taxon>Pseudomonadota</taxon>
        <taxon>Alphaproteobacteria</taxon>
        <taxon>Caulobacterales</taxon>
        <taxon>Caulobacteraceae</taxon>
        <taxon>Caulobacter</taxon>
    </lineage>
</organism>
<dbReference type="OrthoDB" id="1826980at2"/>
<dbReference type="KEGG" id="cfh:C1707_01870"/>
<name>A0A2N5CZI4_9CAUL</name>
<keyword evidence="2" id="KW-0184">Conjugation</keyword>
<keyword evidence="8" id="KW-1185">Reference proteome</keyword>
<dbReference type="PANTHER" id="PTHR47642:SF5">
    <property type="entry name" value="ATP-DEPENDENT DNA HELICASE"/>
    <property type="match status" value="1"/>
</dbReference>
<dbReference type="InterPro" id="IPR027417">
    <property type="entry name" value="P-loop_NTPase"/>
</dbReference>
<comment type="similarity">
    <text evidence="1">Belongs to the MobA/MobL family.</text>
</comment>
<dbReference type="NCBIfam" id="NF010464">
    <property type="entry name" value="PRK13889.1"/>
    <property type="match status" value="1"/>
</dbReference>
<evidence type="ECO:0000313" key="6">
    <source>
        <dbReference type="EMBL" id="PLR19229.1"/>
    </source>
</evidence>
<dbReference type="CDD" id="cd18809">
    <property type="entry name" value="SF1_C_RecD"/>
    <property type="match status" value="1"/>
</dbReference>
<proteinExistence type="inferred from homology"/>
<dbReference type="CDD" id="cd17933">
    <property type="entry name" value="DEXSc_RecD-like"/>
    <property type="match status" value="1"/>
</dbReference>
<dbReference type="PANTHER" id="PTHR47642">
    <property type="entry name" value="ATP-DEPENDENT DNA HELICASE"/>
    <property type="match status" value="1"/>
</dbReference>
<dbReference type="Gene3D" id="3.40.50.300">
    <property type="entry name" value="P-loop containing nucleotide triphosphate hydrolases"/>
    <property type="match status" value="2"/>
</dbReference>
<feature type="region of interest" description="Disordered" evidence="3">
    <location>
        <begin position="202"/>
        <end position="236"/>
    </location>
</feature>
<evidence type="ECO:0000313" key="8">
    <source>
        <dbReference type="Proteomes" id="UP000281192"/>
    </source>
</evidence>
<dbReference type="InterPro" id="IPR051055">
    <property type="entry name" value="PIF1_helicase"/>
</dbReference>
<dbReference type="Pfam" id="PF03389">
    <property type="entry name" value="MobA_MobL"/>
    <property type="match status" value="1"/>
</dbReference>
<dbReference type="EMBL" id="CP026100">
    <property type="protein sequence ID" value="AYV45090.1"/>
    <property type="molecule type" value="Genomic_DNA"/>
</dbReference>
<dbReference type="RefSeq" id="WP_101711788.1">
    <property type="nucleotide sequence ID" value="NZ_CP026100.1"/>
</dbReference>
<accession>A0A2N5CZI4</accession>
<dbReference type="NCBIfam" id="NF041496">
    <property type="entry name" value="MobQ"/>
    <property type="match status" value="1"/>
</dbReference>
<reference evidence="6 7" key="1">
    <citation type="submission" date="2017-12" db="EMBL/GenBank/DDBJ databases">
        <title>The genome sequence of Caulobacter flavus CGMCC1 15093.</title>
        <authorList>
            <person name="Gao J."/>
            <person name="Mao X."/>
            <person name="Sun J."/>
        </authorList>
    </citation>
    <scope>NUCLEOTIDE SEQUENCE [LARGE SCALE GENOMIC DNA]</scope>
    <source>
        <strain evidence="6 7">CGMCC1 15093</strain>
    </source>
</reference>
<protein>
    <submittedName>
        <fullName evidence="6">Ti-type conjugative transfer relaxase TraA</fullName>
    </submittedName>
</protein>
<gene>
    <name evidence="6" type="primary">traA</name>
    <name evidence="5" type="ORF">C1707_01870</name>
    <name evidence="6" type="ORF">CFHF_04300</name>
</gene>
<sequence length="895" mass="98237">MAIYHFSAKVISRANGSSAVAAAAYRSASRLHDERLDRPHDFTNKAGVVHSEILAPNEAAREAWPDQAHLWNAVEASEKRKDAQLAREVEFSIPREMDQQQGVALARDFVQREFVDRGMIADLNVHWDIAEDGSPKPHAHVMLTMREVALRDDESAAFGAKVRDWNSTELLTHWRGAWSEHVNERLAQLGLEARIDHRSFKDQGIALEPQDKIGPAGSRRDERGEAAQRAQDHREIARRNGERIIADPRVALSAITHQQATFTEHDLARFAHRHSDGKDQFDQVRSAIRTSPELMALGRDGQGRQRFTSREMLDVERSLEQSAQALGERRDHGIGAGRREAALAKSTASGLTLSEEQRDAFDHVTDRERLALVVGYAGSGKSAMLGVARDAWEAQGYRVQGAALSGIAAENLEGGSAIPSRTLASLEYGWARGRDQLSANDVLVIDEAGLVGSRQMQRVLDHAEKAGAKVVMVGDAEQLQAIEAGAAFRALTERHGAVEISQIRRQRQDWQRQATRHLATGRTDQALAAYEAAGMVHGHDSKDAARGALIEGWANERKADPTASRMMLAYTRDDVAALNALARERMKADGELGPGHGVKTTRGVRDFAAQDRVMFLRNERSLGVKNGTLGTVETVRQGAVGVRLDDGRHISVDLKTYNDLDHGYAATIHKSQGVTVDRTHVLASGHMDRHAAYVALSRHRDGMALHYSRQDFAERCDLVRTLGRDRPKEMALDYPNAFAARRQIDGQAVGDGRGRFAGFNPKPDQSKASDIAQDERTAHRAVRAYASATMDAQRMRQAGLPVLEHQKLGLERGAQAVAGLWPGAAKHLASAVEKSPGLLAAAAQGRTGAALAAMKAERLAPEKARSLAKGTDHDRERGPGDEPLKSRDRDRGWER</sequence>
<dbReference type="Gene3D" id="2.30.30.940">
    <property type="match status" value="1"/>
</dbReference>
<dbReference type="InterPro" id="IPR005053">
    <property type="entry name" value="MobA_MobL"/>
</dbReference>
<dbReference type="SUPFAM" id="SSF52540">
    <property type="entry name" value="P-loop containing nucleoside triphosphate hydrolases"/>
    <property type="match status" value="2"/>
</dbReference>
<dbReference type="Pfam" id="PF13604">
    <property type="entry name" value="AAA_30"/>
    <property type="match status" value="1"/>
</dbReference>
<evidence type="ECO:0000259" key="4">
    <source>
        <dbReference type="Pfam" id="PF03389"/>
    </source>
</evidence>
<dbReference type="Proteomes" id="UP000234483">
    <property type="component" value="Unassembled WGS sequence"/>
</dbReference>
<feature type="domain" description="MobA/MobL protein" evidence="4">
    <location>
        <begin position="18"/>
        <end position="221"/>
    </location>
</feature>
<evidence type="ECO:0000313" key="7">
    <source>
        <dbReference type="Proteomes" id="UP000234483"/>
    </source>
</evidence>
<dbReference type="InterPro" id="IPR014136">
    <property type="entry name" value="TraA_Ti"/>
</dbReference>
<dbReference type="AlphaFoldDB" id="A0A2N5CZI4"/>
<reference evidence="5 8" key="2">
    <citation type="submission" date="2018-01" db="EMBL/GenBank/DDBJ databases">
        <title>Complete genome sequence of Caulobacter flavus RHGG3.</title>
        <authorList>
            <person name="Yang E."/>
        </authorList>
    </citation>
    <scope>NUCLEOTIDE SEQUENCE [LARGE SCALE GENOMIC DNA]</scope>
    <source>
        <strain evidence="5 8">RHGG3</strain>
    </source>
</reference>
<dbReference type="EMBL" id="PJRQ01000008">
    <property type="protein sequence ID" value="PLR19229.1"/>
    <property type="molecule type" value="Genomic_DNA"/>
</dbReference>